<dbReference type="EMBL" id="OZ020103">
    <property type="protein sequence ID" value="CAK9277913.1"/>
    <property type="molecule type" value="Genomic_DNA"/>
</dbReference>
<organism evidence="11 12">
    <name type="scientific">Sphagnum jensenii</name>
    <dbReference type="NCBI Taxonomy" id="128206"/>
    <lineage>
        <taxon>Eukaryota</taxon>
        <taxon>Viridiplantae</taxon>
        <taxon>Streptophyta</taxon>
        <taxon>Embryophyta</taxon>
        <taxon>Bryophyta</taxon>
        <taxon>Sphagnophytina</taxon>
        <taxon>Sphagnopsida</taxon>
        <taxon>Sphagnales</taxon>
        <taxon>Sphagnaceae</taxon>
        <taxon>Sphagnum</taxon>
    </lineage>
</organism>
<evidence type="ECO:0000313" key="11">
    <source>
        <dbReference type="EMBL" id="CAK9277913.1"/>
    </source>
</evidence>
<evidence type="ECO:0000256" key="4">
    <source>
        <dbReference type="ARBA" id="ARBA00022741"/>
    </source>
</evidence>
<dbReference type="PANTHER" id="PTHR48006">
    <property type="entry name" value="LEUCINE-RICH REPEAT-CONTAINING PROTEIN DDB_G0281931-RELATED"/>
    <property type="match status" value="1"/>
</dbReference>
<reference evidence="11" key="1">
    <citation type="submission" date="2024-02" db="EMBL/GenBank/DDBJ databases">
        <authorList>
            <consortium name="ELIXIR-Norway"/>
            <consortium name="Elixir Norway"/>
        </authorList>
    </citation>
    <scope>NUCLEOTIDE SEQUENCE</scope>
</reference>
<dbReference type="Pfam" id="PF07714">
    <property type="entry name" value="PK_Tyr_Ser-Thr"/>
    <property type="match status" value="1"/>
</dbReference>
<evidence type="ECO:0000256" key="1">
    <source>
        <dbReference type="ARBA" id="ARBA00012513"/>
    </source>
</evidence>
<dbReference type="InterPro" id="IPR011009">
    <property type="entry name" value="Kinase-like_dom_sf"/>
</dbReference>
<dbReference type="PANTHER" id="PTHR48006:SF102">
    <property type="entry name" value="LEUCINE-RICH REPEAT-CONTAINING PROTEIN DDB_G0281931-RELATED"/>
    <property type="match status" value="1"/>
</dbReference>
<comment type="catalytic activity">
    <reaction evidence="7">
        <text>L-threonyl-[protein] + ATP = O-phospho-L-threonyl-[protein] + ADP + H(+)</text>
        <dbReference type="Rhea" id="RHEA:46608"/>
        <dbReference type="Rhea" id="RHEA-COMP:11060"/>
        <dbReference type="Rhea" id="RHEA-COMP:11605"/>
        <dbReference type="ChEBI" id="CHEBI:15378"/>
        <dbReference type="ChEBI" id="CHEBI:30013"/>
        <dbReference type="ChEBI" id="CHEBI:30616"/>
        <dbReference type="ChEBI" id="CHEBI:61977"/>
        <dbReference type="ChEBI" id="CHEBI:456216"/>
        <dbReference type="EC" id="2.7.11.1"/>
    </reaction>
</comment>
<accession>A0ABP0XFL8</accession>
<keyword evidence="4" id="KW-0547">Nucleotide-binding</keyword>
<feature type="domain" description="Protein kinase" evidence="10">
    <location>
        <begin position="303"/>
        <end position="460"/>
    </location>
</feature>
<keyword evidence="3" id="KW-0808">Transferase</keyword>
<evidence type="ECO:0000259" key="10">
    <source>
        <dbReference type="PROSITE" id="PS50011"/>
    </source>
</evidence>
<evidence type="ECO:0000256" key="5">
    <source>
        <dbReference type="ARBA" id="ARBA00022777"/>
    </source>
</evidence>
<evidence type="ECO:0000256" key="8">
    <source>
        <dbReference type="ARBA" id="ARBA00048679"/>
    </source>
</evidence>
<protein>
    <recommendedName>
        <fullName evidence="1">non-specific serine/threonine protein kinase</fullName>
        <ecNumber evidence="1">2.7.11.1</ecNumber>
    </recommendedName>
</protein>
<feature type="compositionally biased region" description="Low complexity" evidence="9">
    <location>
        <begin position="251"/>
        <end position="267"/>
    </location>
</feature>
<evidence type="ECO:0000256" key="6">
    <source>
        <dbReference type="ARBA" id="ARBA00022840"/>
    </source>
</evidence>
<dbReference type="InterPro" id="IPR001245">
    <property type="entry name" value="Ser-Thr/Tyr_kinase_cat_dom"/>
</dbReference>
<keyword evidence="5" id="KW-0418">Kinase</keyword>
<name>A0ABP0XFL8_9BRYO</name>
<evidence type="ECO:0000256" key="2">
    <source>
        <dbReference type="ARBA" id="ARBA00022527"/>
    </source>
</evidence>
<evidence type="ECO:0000256" key="7">
    <source>
        <dbReference type="ARBA" id="ARBA00047899"/>
    </source>
</evidence>
<gene>
    <name evidence="11" type="ORF">CSSPJE1EN1_LOCUS23391</name>
</gene>
<feature type="region of interest" description="Disordered" evidence="9">
    <location>
        <begin position="1"/>
        <end position="31"/>
    </location>
</feature>
<dbReference type="Proteomes" id="UP001497444">
    <property type="component" value="Chromosome 8"/>
</dbReference>
<keyword evidence="6" id="KW-0067">ATP-binding</keyword>
<keyword evidence="2" id="KW-0723">Serine/threonine-protein kinase</keyword>
<sequence length="460" mass="51235">MSRSEPESCQSVLKVESSFAPRQQRPRSLLPDLKESFDSAVLGFWGALKRRASKQPNSCMPLLTRRRVMRRTASWQRLASGRREQSSPSAQPGSSVAGYRRSRSCPTLPSGYVDVTEPRSKYSSDIFKTARPTSLSGDVEEELHYVMSPLYNSSPECCVDDDLSELMEWIDELTGFGKRKQGGSWFDEQDGDGSSTVTTVSETKSAISSALPACEQKDVSVEFVRKAARRHADRALASSARYSKPRIHGQSSSAGSPAGSSTGSSTGSSGIWFRHVKKMKSIVAETFGMPGQYTLAEVLVATHKYAMQIGGSLSGRVYWGKLQTGQEVAVKVWADGSHQAATEFHSFKRVCDHWREHHKYLVQLIGYCDERGEQISIYEYMPGGSLQEHLHEKGMLNLETHALDWGTRLKIALNVAQGLQSMHDGDPSDIYHHTILRYQVFLTEKNWVPKIRLHLGLPTL</sequence>
<dbReference type="InterPro" id="IPR000719">
    <property type="entry name" value="Prot_kinase_dom"/>
</dbReference>
<proteinExistence type="predicted"/>
<dbReference type="EC" id="2.7.11.1" evidence="1"/>
<feature type="region of interest" description="Disordered" evidence="9">
    <location>
        <begin position="74"/>
        <end position="103"/>
    </location>
</feature>
<evidence type="ECO:0000313" key="12">
    <source>
        <dbReference type="Proteomes" id="UP001497444"/>
    </source>
</evidence>
<dbReference type="InterPro" id="IPR051824">
    <property type="entry name" value="LRR_Rcpt-Like_S/T_Kinase"/>
</dbReference>
<feature type="region of interest" description="Disordered" evidence="9">
    <location>
        <begin position="235"/>
        <end position="267"/>
    </location>
</feature>
<evidence type="ECO:0000256" key="3">
    <source>
        <dbReference type="ARBA" id="ARBA00022679"/>
    </source>
</evidence>
<dbReference type="SUPFAM" id="SSF56112">
    <property type="entry name" value="Protein kinase-like (PK-like)"/>
    <property type="match status" value="1"/>
</dbReference>
<dbReference type="PROSITE" id="PS50011">
    <property type="entry name" value="PROTEIN_KINASE_DOM"/>
    <property type="match status" value="1"/>
</dbReference>
<comment type="catalytic activity">
    <reaction evidence="8">
        <text>L-seryl-[protein] + ATP = O-phospho-L-seryl-[protein] + ADP + H(+)</text>
        <dbReference type="Rhea" id="RHEA:17989"/>
        <dbReference type="Rhea" id="RHEA-COMP:9863"/>
        <dbReference type="Rhea" id="RHEA-COMP:11604"/>
        <dbReference type="ChEBI" id="CHEBI:15378"/>
        <dbReference type="ChEBI" id="CHEBI:29999"/>
        <dbReference type="ChEBI" id="CHEBI:30616"/>
        <dbReference type="ChEBI" id="CHEBI:83421"/>
        <dbReference type="ChEBI" id="CHEBI:456216"/>
        <dbReference type="EC" id="2.7.11.1"/>
    </reaction>
</comment>
<evidence type="ECO:0000256" key="9">
    <source>
        <dbReference type="SAM" id="MobiDB-lite"/>
    </source>
</evidence>
<dbReference type="Gene3D" id="1.10.510.10">
    <property type="entry name" value="Transferase(Phosphotransferase) domain 1"/>
    <property type="match status" value="1"/>
</dbReference>
<keyword evidence="12" id="KW-1185">Reference proteome</keyword>